<name>A0A1H0QHA5_9ACTN</name>
<evidence type="ECO:0000313" key="2">
    <source>
        <dbReference type="Proteomes" id="UP000198741"/>
    </source>
</evidence>
<protein>
    <submittedName>
        <fullName evidence="1">Uncharacterized protein</fullName>
    </submittedName>
</protein>
<proteinExistence type="predicted"/>
<dbReference type="Proteomes" id="UP000198741">
    <property type="component" value="Chromosome I"/>
</dbReference>
<keyword evidence="2" id="KW-1185">Reference proteome</keyword>
<accession>A0A1H0QHA5</accession>
<dbReference type="STRING" id="1090615.SAMN04515671_3080"/>
<reference evidence="1 2" key="1">
    <citation type="submission" date="2016-10" db="EMBL/GenBank/DDBJ databases">
        <authorList>
            <person name="de Groot N.N."/>
        </authorList>
    </citation>
    <scope>NUCLEOTIDE SEQUENCE [LARGE SCALE GENOMIC DNA]</scope>
    <source>
        <strain evidence="2">P4-7,KCTC 19426,CECT 7604</strain>
    </source>
</reference>
<evidence type="ECO:0000313" key="1">
    <source>
        <dbReference type="EMBL" id="SDP16109.1"/>
    </source>
</evidence>
<dbReference type="RefSeq" id="WP_090477247.1">
    <property type="nucleotide sequence ID" value="NZ_LT629710.1"/>
</dbReference>
<gene>
    <name evidence="1" type="ORF">SAMN04515671_3080</name>
</gene>
<dbReference type="AlphaFoldDB" id="A0A1H0QHA5"/>
<dbReference type="OrthoDB" id="9808317at2"/>
<sequence length="90" mass="9819">MPEDHPDDRHEVFLELTSGTRVIVGSNLPDRAAASLVANRWIVIAREEDGLHETHPGSGVVVRATSIIAIKAQVQPAKSFLRGPRDGSWL</sequence>
<dbReference type="EMBL" id="LT629710">
    <property type="protein sequence ID" value="SDP16109.1"/>
    <property type="molecule type" value="Genomic_DNA"/>
</dbReference>
<organism evidence="1 2">
    <name type="scientific">Nakamurella panacisegetis</name>
    <dbReference type="NCBI Taxonomy" id="1090615"/>
    <lineage>
        <taxon>Bacteria</taxon>
        <taxon>Bacillati</taxon>
        <taxon>Actinomycetota</taxon>
        <taxon>Actinomycetes</taxon>
        <taxon>Nakamurellales</taxon>
        <taxon>Nakamurellaceae</taxon>
        <taxon>Nakamurella</taxon>
    </lineage>
</organism>